<evidence type="ECO:0000313" key="2">
    <source>
        <dbReference type="Proteomes" id="UP000079169"/>
    </source>
</evidence>
<dbReference type="PANTHER" id="PTHR17604:SF7">
    <property type="entry name" value="TONDU-DOMAIN-CONTAINING GROWTH INHIBITOR, ISOFORM A"/>
    <property type="match status" value="1"/>
</dbReference>
<feature type="compositionally biased region" description="Low complexity" evidence="1">
    <location>
        <begin position="313"/>
        <end position="335"/>
    </location>
</feature>
<dbReference type="GeneID" id="103513024"/>
<sequence length="438" mass="47709">MIQVSNNMQFANNMQFTNNMQITNSMQFLNSIQTMQFNHAMQYNNCHNRFWQPWLPSTNYHPVFEEARPLNFKCKDVSASSVSGGKWKREKKSRHILAPPPDYATHHAQAKLNSIPEPLPLDMSRKSRGSPPPYTASLASRTTTTNSNTSSNGRASVIISSASSSSSSPPSPGSDQGGSSDPVIDEHFRRSLGADYLNLYKSTSPSPTPCDSALSGEKYDLNRGYLVLAFGICKGSSNFTYFPLLNHELNIFQRLEEARPLNFKCKDVSASSVSGGKWKREKKSRHILAPPPDYATHHAQAKLNNGRASVIISSASSSSSSPPSPGSDQGGSSDPVIDEHFRRSLGADYLNLYKSTSPSPTPCDSALSVDDHFAKALGDTWIKLQEAEHKRCSSRSSDGSDIKPLKRNPTSSSSSTTSTLSPPTSPLTRHPSPGAVPT</sequence>
<dbReference type="Proteomes" id="UP000079169">
    <property type="component" value="Unplaced"/>
</dbReference>
<dbReference type="InterPro" id="IPR006627">
    <property type="entry name" value="TDU_repeat"/>
</dbReference>
<dbReference type="GO" id="GO:0045892">
    <property type="term" value="P:negative regulation of DNA-templated transcription"/>
    <property type="evidence" value="ECO:0007669"/>
    <property type="project" value="TreeGrafter"/>
</dbReference>
<feature type="compositionally biased region" description="Basic residues" evidence="1">
    <location>
        <begin position="86"/>
        <end position="95"/>
    </location>
</feature>
<protein>
    <submittedName>
        <fullName evidence="3">Endochitinase A-like</fullName>
    </submittedName>
</protein>
<reference evidence="3" key="1">
    <citation type="submission" date="2025-08" db="UniProtKB">
        <authorList>
            <consortium name="RefSeq"/>
        </authorList>
    </citation>
    <scope>IDENTIFICATION</scope>
</reference>
<keyword evidence="2" id="KW-1185">Reference proteome</keyword>
<organism evidence="2 3">
    <name type="scientific">Diaphorina citri</name>
    <name type="common">Asian citrus psyllid</name>
    <dbReference type="NCBI Taxonomy" id="121845"/>
    <lineage>
        <taxon>Eukaryota</taxon>
        <taxon>Metazoa</taxon>
        <taxon>Ecdysozoa</taxon>
        <taxon>Arthropoda</taxon>
        <taxon>Hexapoda</taxon>
        <taxon>Insecta</taxon>
        <taxon>Pterygota</taxon>
        <taxon>Neoptera</taxon>
        <taxon>Paraneoptera</taxon>
        <taxon>Hemiptera</taxon>
        <taxon>Sternorrhyncha</taxon>
        <taxon>Psylloidea</taxon>
        <taxon>Psyllidae</taxon>
        <taxon>Diaphorininae</taxon>
        <taxon>Diaphorina</taxon>
    </lineage>
</organism>
<feature type="region of interest" description="Disordered" evidence="1">
    <location>
        <begin position="313"/>
        <end position="337"/>
    </location>
</feature>
<dbReference type="STRING" id="121845.A0A3Q0J5Y5"/>
<dbReference type="KEGG" id="dci:103513024"/>
<feature type="region of interest" description="Disordered" evidence="1">
    <location>
        <begin position="387"/>
        <end position="438"/>
    </location>
</feature>
<proteinExistence type="predicted"/>
<dbReference type="GO" id="GO:0001223">
    <property type="term" value="F:transcription coactivator binding"/>
    <property type="evidence" value="ECO:0007669"/>
    <property type="project" value="TreeGrafter"/>
</dbReference>
<evidence type="ECO:0000256" key="1">
    <source>
        <dbReference type="SAM" id="MobiDB-lite"/>
    </source>
</evidence>
<gene>
    <name evidence="3" type="primary">LOC103513024</name>
</gene>
<dbReference type="PANTHER" id="PTHR17604">
    <property type="entry name" value="TRANSCRIPTION COFACTOR VESTIGIAL-LIKE PROTEIN 4"/>
    <property type="match status" value="1"/>
</dbReference>
<dbReference type="PaxDb" id="121845-A0A3Q0J5Y5"/>
<dbReference type="Pfam" id="PF15245">
    <property type="entry name" value="VGLL4"/>
    <property type="match status" value="2"/>
</dbReference>
<name>A0A3Q0J5Y5_DIACI</name>
<accession>A0A3Q0J5Y5</accession>
<dbReference type="RefSeq" id="XP_026682130.1">
    <property type="nucleotide sequence ID" value="XM_026826329.1"/>
</dbReference>
<evidence type="ECO:0000313" key="3">
    <source>
        <dbReference type="RefSeq" id="XP_026682130.1"/>
    </source>
</evidence>
<feature type="compositionally biased region" description="Low complexity" evidence="1">
    <location>
        <begin position="135"/>
        <end position="182"/>
    </location>
</feature>
<feature type="compositionally biased region" description="Low complexity" evidence="1">
    <location>
        <begin position="409"/>
        <end position="438"/>
    </location>
</feature>
<dbReference type="SMART" id="SM00711">
    <property type="entry name" value="TDU"/>
    <property type="match status" value="3"/>
</dbReference>
<feature type="region of interest" description="Disordered" evidence="1">
    <location>
        <begin position="81"/>
        <end position="184"/>
    </location>
</feature>
<dbReference type="AlphaFoldDB" id="A0A3Q0J5Y5"/>
<dbReference type="InterPro" id="IPR028184">
    <property type="entry name" value="VGLL4"/>
</dbReference>